<accession>A0AAD6SJ84</accession>
<evidence type="ECO:0000313" key="3">
    <source>
        <dbReference type="Proteomes" id="UP001218188"/>
    </source>
</evidence>
<evidence type="ECO:0008006" key="4">
    <source>
        <dbReference type="Google" id="ProtNLM"/>
    </source>
</evidence>
<dbReference type="Proteomes" id="UP001218188">
    <property type="component" value="Unassembled WGS sequence"/>
</dbReference>
<evidence type="ECO:0000313" key="2">
    <source>
        <dbReference type="EMBL" id="KAJ7027851.1"/>
    </source>
</evidence>
<feature type="signal peptide" evidence="1">
    <location>
        <begin position="1"/>
        <end position="24"/>
    </location>
</feature>
<dbReference type="Gene3D" id="3.80.10.10">
    <property type="entry name" value="Ribonuclease Inhibitor"/>
    <property type="match status" value="1"/>
</dbReference>
<name>A0AAD6SJ84_9AGAR</name>
<gene>
    <name evidence="2" type="ORF">C8F04DRAFT_71261</name>
</gene>
<sequence length="527" mass="59273">LSLLSLPVELILVIFDFLCPAVLQLPKTCEECRTSFLPSAEETKFAPYSTLQLHSLSLVCHQSRRLCHPWLFSCLKITHTDQLRSLEAKCLADIEFASVIKFVAIHTFQFQWFPIDDFSFRQLNLARVDSPERRTDDVKKRIHRYGPDILPGLLRCLQSLEWLHLSVAQIDGSLLFALNSHPALTTVAVCDNNLQALRALFVSTTLSMSKIRVHSVLSDFSLTLRSSALCSVMRRSPRLVHLSLRDSSNIKDGPGSMFLPGLERLGIRMYPEPTHSMAWLPSFAARHTSLRVIDFSGVGSNWRQNPDIAFPPQLYDAVERTALARTISLNAFSISRPPSASSLHEWPVTELEMTIAKSAGVSGLGIASLSAPNTSVLIVRMLRSVQHAVHIDNVIVSLSLFPCLRQLELHHLYRHLLYEGQAPWILPPPVGKTSRCTSAHSALLWIAAQVASLELLHITDEGSDLEVSEHEKRFNHPWTLKATYRIQRNGDVEYHGTAHMDVAKQYRQVTVTANRPIIYGRELRPVI</sequence>
<dbReference type="InterPro" id="IPR032675">
    <property type="entry name" value="LRR_dom_sf"/>
</dbReference>
<dbReference type="AlphaFoldDB" id="A0AAD6SJ84"/>
<proteinExistence type="predicted"/>
<dbReference type="SUPFAM" id="SSF52047">
    <property type="entry name" value="RNI-like"/>
    <property type="match status" value="1"/>
</dbReference>
<feature type="non-terminal residue" evidence="2">
    <location>
        <position position="527"/>
    </location>
</feature>
<keyword evidence="3" id="KW-1185">Reference proteome</keyword>
<protein>
    <recommendedName>
        <fullName evidence="4">F-box domain-containing protein</fullName>
    </recommendedName>
</protein>
<keyword evidence="1" id="KW-0732">Signal</keyword>
<dbReference type="EMBL" id="JARJCM010000118">
    <property type="protein sequence ID" value="KAJ7027851.1"/>
    <property type="molecule type" value="Genomic_DNA"/>
</dbReference>
<reference evidence="2" key="1">
    <citation type="submission" date="2023-03" db="EMBL/GenBank/DDBJ databases">
        <title>Massive genome expansion in bonnet fungi (Mycena s.s.) driven by repeated elements and novel gene families across ecological guilds.</title>
        <authorList>
            <consortium name="Lawrence Berkeley National Laboratory"/>
            <person name="Harder C.B."/>
            <person name="Miyauchi S."/>
            <person name="Viragh M."/>
            <person name="Kuo A."/>
            <person name="Thoen E."/>
            <person name="Andreopoulos B."/>
            <person name="Lu D."/>
            <person name="Skrede I."/>
            <person name="Drula E."/>
            <person name="Henrissat B."/>
            <person name="Morin E."/>
            <person name="Kohler A."/>
            <person name="Barry K."/>
            <person name="LaButti K."/>
            <person name="Morin E."/>
            <person name="Salamov A."/>
            <person name="Lipzen A."/>
            <person name="Mereny Z."/>
            <person name="Hegedus B."/>
            <person name="Baldrian P."/>
            <person name="Stursova M."/>
            <person name="Weitz H."/>
            <person name="Taylor A."/>
            <person name="Grigoriev I.V."/>
            <person name="Nagy L.G."/>
            <person name="Martin F."/>
            <person name="Kauserud H."/>
        </authorList>
    </citation>
    <scope>NUCLEOTIDE SEQUENCE</scope>
    <source>
        <strain evidence="2">CBHHK200</strain>
    </source>
</reference>
<evidence type="ECO:0000256" key="1">
    <source>
        <dbReference type="SAM" id="SignalP"/>
    </source>
</evidence>
<comment type="caution">
    <text evidence="2">The sequence shown here is derived from an EMBL/GenBank/DDBJ whole genome shotgun (WGS) entry which is preliminary data.</text>
</comment>
<feature type="chain" id="PRO_5042282460" description="F-box domain-containing protein" evidence="1">
    <location>
        <begin position="25"/>
        <end position="527"/>
    </location>
</feature>
<organism evidence="2 3">
    <name type="scientific">Mycena alexandri</name>
    <dbReference type="NCBI Taxonomy" id="1745969"/>
    <lineage>
        <taxon>Eukaryota</taxon>
        <taxon>Fungi</taxon>
        <taxon>Dikarya</taxon>
        <taxon>Basidiomycota</taxon>
        <taxon>Agaricomycotina</taxon>
        <taxon>Agaricomycetes</taxon>
        <taxon>Agaricomycetidae</taxon>
        <taxon>Agaricales</taxon>
        <taxon>Marasmiineae</taxon>
        <taxon>Mycenaceae</taxon>
        <taxon>Mycena</taxon>
    </lineage>
</organism>